<dbReference type="PANTHER" id="PTHR48040">
    <property type="entry name" value="PLEIOTROPIC DRUG RESISTANCE PROTEIN 1-LIKE ISOFORM X1"/>
    <property type="match status" value="1"/>
</dbReference>
<dbReference type="GO" id="GO:0016020">
    <property type="term" value="C:membrane"/>
    <property type="evidence" value="ECO:0007669"/>
    <property type="project" value="UniProtKB-SubCell"/>
</dbReference>
<dbReference type="InterPro" id="IPR034003">
    <property type="entry name" value="ABCG_PDR_2"/>
</dbReference>
<dbReference type="PROSITE" id="PS50893">
    <property type="entry name" value="ABC_TRANSPORTER_2"/>
    <property type="match status" value="2"/>
</dbReference>
<comment type="similarity">
    <text evidence="2">Belongs to the ABC transporter superfamily. ABCG family. PDR (TC 3.A.1.205) subfamily.</text>
</comment>
<feature type="transmembrane region" description="Helical" evidence="10">
    <location>
        <begin position="1092"/>
        <end position="1110"/>
    </location>
</feature>
<keyword evidence="9 10" id="KW-0472">Membrane</keyword>
<comment type="subcellular location">
    <subcellularLocation>
        <location evidence="1">Membrane</location>
        <topology evidence="1">Multi-pass membrane protein</topology>
    </subcellularLocation>
</comment>
<feature type="transmembrane region" description="Helical" evidence="10">
    <location>
        <begin position="1122"/>
        <end position="1142"/>
    </location>
</feature>
<dbReference type="GO" id="GO:0140359">
    <property type="term" value="F:ABC-type transporter activity"/>
    <property type="evidence" value="ECO:0007669"/>
    <property type="project" value="InterPro"/>
</dbReference>
<dbReference type="InterPro" id="IPR013525">
    <property type="entry name" value="ABC2_TM"/>
</dbReference>
<dbReference type="FunFam" id="3.40.50.300:FF:000059">
    <property type="entry name" value="ABC transporter G family member 40"/>
    <property type="match status" value="1"/>
</dbReference>
<dbReference type="EMBL" id="BSYO01000010">
    <property type="protein sequence ID" value="GMH11163.1"/>
    <property type="molecule type" value="Genomic_DNA"/>
</dbReference>
<evidence type="ECO:0000256" key="8">
    <source>
        <dbReference type="ARBA" id="ARBA00022989"/>
    </source>
</evidence>
<dbReference type="SMART" id="SM00382">
    <property type="entry name" value="AAA"/>
    <property type="match status" value="2"/>
</dbReference>
<evidence type="ECO:0000256" key="5">
    <source>
        <dbReference type="ARBA" id="ARBA00022737"/>
    </source>
</evidence>
<organism evidence="12 13">
    <name type="scientific">Nepenthes gracilis</name>
    <name type="common">Slender pitcher plant</name>
    <dbReference type="NCBI Taxonomy" id="150966"/>
    <lineage>
        <taxon>Eukaryota</taxon>
        <taxon>Viridiplantae</taxon>
        <taxon>Streptophyta</taxon>
        <taxon>Embryophyta</taxon>
        <taxon>Tracheophyta</taxon>
        <taxon>Spermatophyta</taxon>
        <taxon>Magnoliopsida</taxon>
        <taxon>eudicotyledons</taxon>
        <taxon>Gunneridae</taxon>
        <taxon>Pentapetalae</taxon>
        <taxon>Caryophyllales</taxon>
        <taxon>Nepenthaceae</taxon>
        <taxon>Nepenthes</taxon>
    </lineage>
</organism>
<dbReference type="GO" id="GO:0005524">
    <property type="term" value="F:ATP binding"/>
    <property type="evidence" value="ECO:0007669"/>
    <property type="project" value="UniProtKB-KW"/>
</dbReference>
<evidence type="ECO:0000256" key="10">
    <source>
        <dbReference type="SAM" id="Phobius"/>
    </source>
</evidence>
<evidence type="ECO:0000256" key="6">
    <source>
        <dbReference type="ARBA" id="ARBA00022741"/>
    </source>
</evidence>
<evidence type="ECO:0000256" key="9">
    <source>
        <dbReference type="ARBA" id="ARBA00023136"/>
    </source>
</evidence>
<reference evidence="12" key="1">
    <citation type="submission" date="2023-05" db="EMBL/GenBank/DDBJ databases">
        <title>Nepenthes gracilis genome sequencing.</title>
        <authorList>
            <person name="Fukushima K."/>
        </authorList>
    </citation>
    <scope>NUCLEOTIDE SEQUENCE</scope>
    <source>
        <strain evidence="12">SING2019-196</strain>
    </source>
</reference>
<evidence type="ECO:0000259" key="11">
    <source>
        <dbReference type="PROSITE" id="PS50893"/>
    </source>
</evidence>
<dbReference type="InterPro" id="IPR003593">
    <property type="entry name" value="AAA+_ATPase"/>
</dbReference>
<feature type="transmembrane region" description="Helical" evidence="10">
    <location>
        <begin position="662"/>
        <end position="689"/>
    </location>
</feature>
<evidence type="ECO:0000256" key="2">
    <source>
        <dbReference type="ARBA" id="ARBA00006012"/>
    </source>
</evidence>
<dbReference type="InterPro" id="IPR003439">
    <property type="entry name" value="ABC_transporter-like_ATP-bd"/>
</dbReference>
<keyword evidence="7" id="KW-0067">ATP-binding</keyword>
<dbReference type="Pfam" id="PF19055">
    <property type="entry name" value="ABC2_membrane_7"/>
    <property type="match status" value="1"/>
</dbReference>
<accession>A0AAD3SH42</accession>
<evidence type="ECO:0000256" key="4">
    <source>
        <dbReference type="ARBA" id="ARBA00022692"/>
    </source>
</evidence>
<comment type="caution">
    <text evidence="12">The sequence shown here is derived from an EMBL/GenBank/DDBJ whole genome shotgun (WGS) entry which is preliminary data.</text>
</comment>
<feature type="domain" description="ABC transporter" evidence="11">
    <location>
        <begin position="755"/>
        <end position="998"/>
    </location>
</feature>
<evidence type="ECO:0000313" key="12">
    <source>
        <dbReference type="EMBL" id="GMH11163.1"/>
    </source>
</evidence>
<dbReference type="PANTHER" id="PTHR48040:SF13">
    <property type="entry name" value="ABC TRANSPORTER G FAMILY MEMBER 31"/>
    <property type="match status" value="1"/>
</dbReference>
<dbReference type="InterPro" id="IPR027417">
    <property type="entry name" value="P-loop_NTPase"/>
</dbReference>
<dbReference type="InterPro" id="IPR013581">
    <property type="entry name" value="PDR_assoc"/>
</dbReference>
<dbReference type="Pfam" id="PF00005">
    <property type="entry name" value="ABC_tran"/>
    <property type="match status" value="2"/>
</dbReference>
<dbReference type="Pfam" id="PF14510">
    <property type="entry name" value="ABC_trans_N"/>
    <property type="match status" value="1"/>
</dbReference>
<keyword evidence="4 10" id="KW-0812">Transmembrane</keyword>
<keyword evidence="5" id="KW-0677">Repeat</keyword>
<feature type="transmembrane region" description="Helical" evidence="10">
    <location>
        <begin position="581"/>
        <end position="601"/>
    </location>
</feature>
<feature type="domain" description="ABC transporter" evidence="11">
    <location>
        <begin position="154"/>
        <end position="448"/>
    </location>
</feature>
<dbReference type="InterPro" id="IPR029481">
    <property type="entry name" value="ABC_trans_N"/>
</dbReference>
<dbReference type="FunFam" id="3.40.50.300:FF:000179">
    <property type="entry name" value="ABC transporter G family member 34"/>
    <property type="match status" value="1"/>
</dbReference>
<dbReference type="InterPro" id="IPR043926">
    <property type="entry name" value="ABCG_dom"/>
</dbReference>
<keyword evidence="13" id="KW-1185">Reference proteome</keyword>
<dbReference type="CDD" id="cd03232">
    <property type="entry name" value="ABCG_PDR_domain2"/>
    <property type="match status" value="1"/>
</dbReference>
<dbReference type="Proteomes" id="UP001279734">
    <property type="component" value="Unassembled WGS sequence"/>
</dbReference>
<evidence type="ECO:0000313" key="13">
    <source>
        <dbReference type="Proteomes" id="UP001279734"/>
    </source>
</evidence>
<evidence type="ECO:0000256" key="3">
    <source>
        <dbReference type="ARBA" id="ARBA00022448"/>
    </source>
</evidence>
<keyword evidence="3" id="KW-0813">Transport</keyword>
<evidence type="ECO:0000256" key="7">
    <source>
        <dbReference type="ARBA" id="ARBA00022840"/>
    </source>
</evidence>
<dbReference type="SUPFAM" id="SSF52540">
    <property type="entry name" value="P-loop containing nucleoside triphosphate hydrolases"/>
    <property type="match status" value="2"/>
</dbReference>
<dbReference type="Pfam" id="PF01061">
    <property type="entry name" value="ABC2_membrane"/>
    <property type="match status" value="2"/>
</dbReference>
<name>A0AAD3SH42_NEPGR</name>
<evidence type="ECO:0000256" key="1">
    <source>
        <dbReference type="ARBA" id="ARBA00004141"/>
    </source>
</evidence>
<protein>
    <recommendedName>
        <fullName evidence="11">ABC transporter domain-containing protein</fullName>
    </recommendedName>
</protein>
<dbReference type="AlphaFoldDB" id="A0AAD3SH42"/>
<dbReference type="Pfam" id="PF08370">
    <property type="entry name" value="PDR_assoc"/>
    <property type="match status" value="1"/>
</dbReference>
<feature type="transmembrane region" description="Helical" evidence="10">
    <location>
        <begin position="551"/>
        <end position="569"/>
    </location>
</feature>
<keyword evidence="8 10" id="KW-1133">Transmembrane helix</keyword>
<keyword evidence="6" id="KW-0547">Nucleotide-binding</keyword>
<dbReference type="GO" id="GO:0016887">
    <property type="term" value="F:ATP hydrolysis activity"/>
    <property type="evidence" value="ECO:0007669"/>
    <property type="project" value="InterPro"/>
</dbReference>
<gene>
    <name evidence="12" type="ORF">Nepgr_013004</name>
</gene>
<proteinExistence type="inferred from homology"/>
<dbReference type="Gene3D" id="3.40.50.300">
    <property type="entry name" value="P-loop containing nucleotide triphosphate hydrolases"/>
    <property type="match status" value="2"/>
</dbReference>
<sequence>MAMSKGSEFFEMDVETEYESFARPSNAESVAEDENELTWAAIERLPTVNRTHMAFLRRTSSETSHEGERTETIDVTKLDRKKRELVVKKALATAEQDNFKLLLGIKERLNRVGLELPKVEVRFEDLKVTAEVQTGKRALPTLMNYARDTVENILTGVKICRPNRYSLTILNNISGYLKPGRMTLLLGPPGSGKTTLLLALAGKLDSSLQKSGSITYNGHALDEFCVQRTSAYISQTDNHIAELTVRETLDFAARCQGASEGFAGRFAYLHISDMNFVLADEIFTYVKDLARLEKERNIRPSPEIDAFMKASSVGGKKHSVSTDYILRVLGLDVCSDTIVGNDMRRGVSGGQRKRVTTGEMIVGPRKTLFMDEISTGLDSATTFQIVKCIHNFVHQMEGTVLMALLQPPPETFNLFDDLILLSDGYMAYHGPQGEVLQFFESLGFKLPPRKGIADFLQEVTSKKDQAQYWADPSKPYRFISVAEFAEAFRKSRYGNSIEQTLSIPYDKTKCHPSALARTNWMLRVPYSVLEAVVWSIVVYYTVGFTPEEGRFFRFMFLLFVVHQMALGLFRTMATLAREMILANTFSSTVMLCVFCLGGFVLPKDMIKPWWGWAYWISPLSYAQNAISVNEFTALRWMKKSSFVNTTVGYNVLQSHSMPTQGYWYWIGVGALLLYALLFNNIVTLGLACLNPLKRAQTVIPLDSSEDNSAESSSLSIVKNQESESEAYLPNNEKKKGMILSFQPLTMTFHNVNYFVDMPKAMKTKGVLEKRLQLLSNVSGVFSPGVLTALVGSSGAGKTTLMDVLAGRKTGGYIEGDIRISGYPKEQHTFARISGYVEQSDIHSPQVTVEESLWFSSYLRLSREISQAQKHEFVEEVMRLVELDSLRHALVGMPGTSGLSTEQRKRLTIGVELVANPSIIFMDEPTSGLDARAAAIVMRTVRNTVDTGRTVVCTIHQPSIDIFEAFDELLLMKRGGHVIYGGKLGVNSQIMIDYFQGIRGVPPIPPNYNPATWMLEVTTPVIEGRIGGDFANIFRMSNQFREMEALIECMSLPPAGSEALKFNSTFSQDMSSQFRICLWKQNLVYWRSPQYNAVRLFLTTVVALVLGSVFWDIGSKGNILSSSIQLNIVVSLLYLPDGLCLFLEIPIF</sequence>